<protein>
    <recommendedName>
        <fullName evidence="1">Ig-like domain-containing protein</fullName>
    </recommendedName>
</protein>
<dbReference type="SMART" id="SM00406">
    <property type="entry name" value="IGv"/>
    <property type="match status" value="1"/>
</dbReference>
<proteinExistence type="predicted"/>
<dbReference type="InterPro" id="IPR013106">
    <property type="entry name" value="Ig_V-set"/>
</dbReference>
<dbReference type="Proteomes" id="UP000694380">
    <property type="component" value="Unplaced"/>
</dbReference>
<reference evidence="2" key="1">
    <citation type="submission" date="2025-08" db="UniProtKB">
        <authorList>
            <consortium name="Ensembl"/>
        </authorList>
    </citation>
    <scope>IDENTIFICATION</scope>
</reference>
<name>A0A8C3FRF8_CHRPI</name>
<dbReference type="GeneTree" id="ENSGT00940000161517"/>
<dbReference type="InterPro" id="IPR007110">
    <property type="entry name" value="Ig-like_dom"/>
</dbReference>
<reference evidence="2" key="2">
    <citation type="submission" date="2025-09" db="UniProtKB">
        <authorList>
            <consortium name="Ensembl"/>
        </authorList>
    </citation>
    <scope>IDENTIFICATION</scope>
</reference>
<evidence type="ECO:0000313" key="2">
    <source>
        <dbReference type="Ensembl" id="ENSCPBP00000012659.1"/>
    </source>
</evidence>
<organism evidence="2 3">
    <name type="scientific">Chrysemys picta bellii</name>
    <name type="common">Western painted turtle</name>
    <name type="synonym">Emys bellii</name>
    <dbReference type="NCBI Taxonomy" id="8478"/>
    <lineage>
        <taxon>Eukaryota</taxon>
        <taxon>Metazoa</taxon>
        <taxon>Chordata</taxon>
        <taxon>Craniata</taxon>
        <taxon>Vertebrata</taxon>
        <taxon>Euteleostomi</taxon>
        <taxon>Archelosauria</taxon>
        <taxon>Testudinata</taxon>
        <taxon>Testudines</taxon>
        <taxon>Cryptodira</taxon>
        <taxon>Durocryptodira</taxon>
        <taxon>Testudinoidea</taxon>
        <taxon>Emydidae</taxon>
        <taxon>Chrysemys</taxon>
    </lineage>
</organism>
<dbReference type="PROSITE" id="PS50835">
    <property type="entry name" value="IG_LIKE"/>
    <property type="match status" value="1"/>
</dbReference>
<sequence length="136" mass="15133">MFLYSTRHNATTILIRASGCHCFSSQQLQSLKASEFVSPGGTVTLSCSLSRYNIDSYRVRWYQQKLGSAPQFVYHYKTSGDQGRGTGIPARFTVSSDTSNNLWNLVISGVQAEDDADYYCAVWDGSSNAHHSDTMR</sequence>
<dbReference type="Ensembl" id="ENSCPBT00000015065.1">
    <property type="protein sequence ID" value="ENSCPBP00000012659.1"/>
    <property type="gene ID" value="ENSCPBG00000009541.1"/>
</dbReference>
<dbReference type="SUPFAM" id="SSF48726">
    <property type="entry name" value="Immunoglobulin"/>
    <property type="match status" value="1"/>
</dbReference>
<dbReference type="InterPro" id="IPR003599">
    <property type="entry name" value="Ig_sub"/>
</dbReference>
<evidence type="ECO:0000259" key="1">
    <source>
        <dbReference type="PROSITE" id="PS50835"/>
    </source>
</evidence>
<feature type="domain" description="Ig-like" evidence="1">
    <location>
        <begin position="26"/>
        <end position="136"/>
    </location>
</feature>
<dbReference type="Gene3D" id="2.60.40.10">
    <property type="entry name" value="Immunoglobulins"/>
    <property type="match status" value="1"/>
</dbReference>
<dbReference type="SMART" id="SM00409">
    <property type="entry name" value="IG"/>
    <property type="match status" value="1"/>
</dbReference>
<accession>A0A8C3FRF8</accession>
<dbReference type="InterPro" id="IPR036179">
    <property type="entry name" value="Ig-like_dom_sf"/>
</dbReference>
<dbReference type="InterPro" id="IPR050150">
    <property type="entry name" value="IgV_Light_Chain"/>
</dbReference>
<dbReference type="OMA" id="RHNATTI"/>
<dbReference type="PANTHER" id="PTHR23267">
    <property type="entry name" value="IMMUNOGLOBULIN LIGHT CHAIN"/>
    <property type="match status" value="1"/>
</dbReference>
<dbReference type="InterPro" id="IPR013783">
    <property type="entry name" value="Ig-like_fold"/>
</dbReference>
<keyword evidence="3" id="KW-1185">Reference proteome</keyword>
<dbReference type="AlphaFoldDB" id="A0A8C3FRF8"/>
<evidence type="ECO:0000313" key="3">
    <source>
        <dbReference type="Proteomes" id="UP000694380"/>
    </source>
</evidence>
<dbReference type="Pfam" id="PF07686">
    <property type="entry name" value="V-set"/>
    <property type="match status" value="1"/>
</dbReference>